<dbReference type="AlphaFoldDB" id="A0A3Q8S6N9"/>
<dbReference type="EMBL" id="CP034248">
    <property type="protein sequence ID" value="AZK48462.1"/>
    <property type="molecule type" value="Genomic_DNA"/>
</dbReference>
<feature type="chain" id="PRO_5039312228" evidence="1">
    <location>
        <begin position="24"/>
        <end position="199"/>
    </location>
</feature>
<name>A0A3Q8S6N9_9BACL</name>
<accession>A0A3Q8S6N9</accession>
<evidence type="ECO:0000256" key="1">
    <source>
        <dbReference type="SAM" id="SignalP"/>
    </source>
</evidence>
<dbReference type="Proteomes" id="UP000273145">
    <property type="component" value="Chromosome"/>
</dbReference>
<dbReference type="KEGG" id="plen:EIM92_21680"/>
<organism evidence="2 3">
    <name type="scientific">Paenibacillus lentus</name>
    <dbReference type="NCBI Taxonomy" id="1338368"/>
    <lineage>
        <taxon>Bacteria</taxon>
        <taxon>Bacillati</taxon>
        <taxon>Bacillota</taxon>
        <taxon>Bacilli</taxon>
        <taxon>Bacillales</taxon>
        <taxon>Paenibacillaceae</taxon>
        <taxon>Paenibacillus</taxon>
    </lineage>
</organism>
<gene>
    <name evidence="2" type="ORF">EIM92_21680</name>
</gene>
<dbReference type="OrthoDB" id="9942339at2"/>
<evidence type="ECO:0000313" key="3">
    <source>
        <dbReference type="Proteomes" id="UP000273145"/>
    </source>
</evidence>
<keyword evidence="3" id="KW-1185">Reference proteome</keyword>
<dbReference type="RefSeq" id="WP_125084619.1">
    <property type="nucleotide sequence ID" value="NZ_CP034248.1"/>
</dbReference>
<reference evidence="2 3" key="1">
    <citation type="submission" date="2018-11" db="EMBL/GenBank/DDBJ databases">
        <title>Genome sequencing of Paenibacillus lentus DSM25539(T).</title>
        <authorList>
            <person name="Kook J.-K."/>
            <person name="Park S.-N."/>
            <person name="Lim Y.K."/>
        </authorList>
    </citation>
    <scope>NUCLEOTIDE SEQUENCE [LARGE SCALE GENOMIC DNA]</scope>
    <source>
        <strain evidence="2 3">DSM 25539</strain>
    </source>
</reference>
<sequence>MHRMKKFLLSIMFAIILSSSILANANASTSTYISAQTDITEDEYDRRLKEGYEAYYKELRETNKLSKNSITTQNAVIKKLVELVFKDLAKKGVGATAKATTKNVVTKITKHAIEEAVKDGITSIMIDNLLSGKSSGMVAVEKFDDTLGKSRVIVDRNNRTVAILDPVHNTVITIYKDNDKSIENRIKSGRWLKGKWNFK</sequence>
<keyword evidence="1" id="KW-0732">Signal</keyword>
<feature type="signal peptide" evidence="1">
    <location>
        <begin position="1"/>
        <end position="23"/>
    </location>
</feature>
<evidence type="ECO:0000313" key="2">
    <source>
        <dbReference type="EMBL" id="AZK48462.1"/>
    </source>
</evidence>
<protein>
    <submittedName>
        <fullName evidence="2">Uncharacterized protein</fullName>
    </submittedName>
</protein>
<proteinExistence type="predicted"/>